<dbReference type="OrthoDB" id="196105at2"/>
<dbReference type="Gene3D" id="3.30.70.100">
    <property type="match status" value="1"/>
</dbReference>
<evidence type="ECO:0000313" key="2">
    <source>
        <dbReference type="EMBL" id="AWH93414.1"/>
    </source>
</evidence>
<dbReference type="PROSITE" id="PS50925">
    <property type="entry name" value="BLUF"/>
    <property type="match status" value="1"/>
</dbReference>
<accession>A0A2S1RAX9</accession>
<sequence length="158" mass="17919">MTAGRGRENAELGETLKYLVYSSVPSRPMEPADLEAILYTARRRNLDAGITGLLLYRNNTFIQFLEGPPAEIDSLMEDISADDRHDRLQVLVVEQTSRRSFGDWKMGFGMPKETRPTGVDGVRDSFDDLTSGSSYDEVRRAAQDFSIWFKVKERAISY</sequence>
<gene>
    <name evidence="2" type="ORF">A6035_15865</name>
</gene>
<evidence type="ECO:0000313" key="3">
    <source>
        <dbReference type="Proteomes" id="UP000244928"/>
    </source>
</evidence>
<evidence type="ECO:0000259" key="1">
    <source>
        <dbReference type="PROSITE" id="PS50925"/>
    </source>
</evidence>
<dbReference type="InterPro" id="IPR036046">
    <property type="entry name" value="Acylphosphatase-like_dom_sf"/>
</dbReference>
<protein>
    <recommendedName>
        <fullName evidence="1">BLUF domain-containing protein</fullName>
    </recommendedName>
</protein>
<reference evidence="2 3" key="1">
    <citation type="submission" date="2016-04" db="EMBL/GenBank/DDBJ databases">
        <title>Complete genome sequence of Dietzia lutea YIM 80766T, a strain isolated from desert soil in Egypt.</title>
        <authorList>
            <person name="Zhao J."/>
            <person name="Hu B."/>
            <person name="Geng S."/>
            <person name="Nie Y."/>
            <person name="Tang Y."/>
        </authorList>
    </citation>
    <scope>NUCLEOTIDE SEQUENCE [LARGE SCALE GENOMIC DNA]</scope>
    <source>
        <strain evidence="2 3">YIM 80766</strain>
    </source>
</reference>
<dbReference type="GO" id="GO:0071949">
    <property type="term" value="F:FAD binding"/>
    <property type="evidence" value="ECO:0007669"/>
    <property type="project" value="InterPro"/>
</dbReference>
<name>A0A2S1RAX9_9ACTN</name>
<dbReference type="InterPro" id="IPR007024">
    <property type="entry name" value="BLUF_domain"/>
</dbReference>
<dbReference type="SMART" id="SM01034">
    <property type="entry name" value="BLUF"/>
    <property type="match status" value="1"/>
</dbReference>
<proteinExistence type="predicted"/>
<dbReference type="AlphaFoldDB" id="A0A2S1RAX9"/>
<dbReference type="SUPFAM" id="SSF54975">
    <property type="entry name" value="Acylphosphatase/BLUF domain-like"/>
    <property type="match status" value="1"/>
</dbReference>
<dbReference type="GO" id="GO:0009882">
    <property type="term" value="F:blue light photoreceptor activity"/>
    <property type="evidence" value="ECO:0007669"/>
    <property type="project" value="InterPro"/>
</dbReference>
<dbReference type="EMBL" id="CP015449">
    <property type="protein sequence ID" value="AWH93414.1"/>
    <property type="molecule type" value="Genomic_DNA"/>
</dbReference>
<dbReference type="Pfam" id="PF04940">
    <property type="entry name" value="BLUF"/>
    <property type="match status" value="1"/>
</dbReference>
<dbReference type="Proteomes" id="UP000244928">
    <property type="component" value="Chromosome"/>
</dbReference>
<dbReference type="KEGG" id="dlu:A6035_15865"/>
<dbReference type="RefSeq" id="WP_108848767.1">
    <property type="nucleotide sequence ID" value="NZ_CP015449.1"/>
</dbReference>
<keyword evidence="3" id="KW-1185">Reference proteome</keyword>
<feature type="domain" description="BLUF" evidence="1">
    <location>
        <begin position="16"/>
        <end position="107"/>
    </location>
</feature>
<organism evidence="2 3">
    <name type="scientific">Dietzia lutea</name>
    <dbReference type="NCBI Taxonomy" id="546160"/>
    <lineage>
        <taxon>Bacteria</taxon>
        <taxon>Bacillati</taxon>
        <taxon>Actinomycetota</taxon>
        <taxon>Actinomycetes</taxon>
        <taxon>Mycobacteriales</taxon>
        <taxon>Dietziaceae</taxon>
        <taxon>Dietzia</taxon>
    </lineage>
</organism>